<feature type="region of interest" description="Disordered" evidence="1">
    <location>
        <begin position="94"/>
        <end position="147"/>
    </location>
</feature>
<reference evidence="2" key="1">
    <citation type="submission" date="2021-01" db="EMBL/GenBank/DDBJ databases">
        <authorList>
            <consortium name="Genoscope - CEA"/>
            <person name="William W."/>
        </authorList>
    </citation>
    <scope>NUCLEOTIDE SEQUENCE</scope>
</reference>
<feature type="compositionally biased region" description="Basic and acidic residues" evidence="1">
    <location>
        <begin position="127"/>
        <end position="147"/>
    </location>
</feature>
<feature type="compositionally biased region" description="Basic and acidic residues" evidence="1">
    <location>
        <begin position="98"/>
        <end position="110"/>
    </location>
</feature>
<evidence type="ECO:0000313" key="2">
    <source>
        <dbReference type="EMBL" id="CAF2227502.1"/>
    </source>
</evidence>
<protein>
    <submittedName>
        <fullName evidence="2">(rape) hypothetical protein</fullName>
    </submittedName>
</protein>
<dbReference type="AlphaFoldDB" id="A0A816ZVF6"/>
<name>A0A816ZVF6_BRANA</name>
<organism evidence="2">
    <name type="scientific">Brassica napus</name>
    <name type="common">Rape</name>
    <dbReference type="NCBI Taxonomy" id="3708"/>
    <lineage>
        <taxon>Eukaryota</taxon>
        <taxon>Viridiplantae</taxon>
        <taxon>Streptophyta</taxon>
        <taxon>Embryophyta</taxon>
        <taxon>Tracheophyta</taxon>
        <taxon>Spermatophyta</taxon>
        <taxon>Magnoliopsida</taxon>
        <taxon>eudicotyledons</taxon>
        <taxon>Gunneridae</taxon>
        <taxon>Pentapetalae</taxon>
        <taxon>rosids</taxon>
        <taxon>malvids</taxon>
        <taxon>Brassicales</taxon>
        <taxon>Brassicaceae</taxon>
        <taxon>Brassiceae</taxon>
        <taxon>Brassica</taxon>
    </lineage>
</organism>
<proteinExistence type="predicted"/>
<evidence type="ECO:0000256" key="1">
    <source>
        <dbReference type="SAM" id="MobiDB-lite"/>
    </source>
</evidence>
<dbReference type="Proteomes" id="UP001295469">
    <property type="component" value="Chromosome A08"/>
</dbReference>
<feature type="compositionally biased region" description="Basic and acidic residues" evidence="1">
    <location>
        <begin position="1"/>
        <end position="15"/>
    </location>
</feature>
<feature type="region of interest" description="Disordered" evidence="1">
    <location>
        <begin position="1"/>
        <end position="20"/>
    </location>
</feature>
<accession>A0A816ZVF6</accession>
<sequence>MKYMKKRENTYHPKSTDQYSSSCRKIQVGQPRAKWGISRGSVSIDLQCESKPCPGLCKLKRMELILRSRLLKHEARSLLRHIVKDVPNGVLKHITLQKNEDKPKTILEKKAKQHQTHKQVSEENSTEDEKKKSETADPAHKESPPAA</sequence>
<dbReference type="EMBL" id="HG994362">
    <property type="protein sequence ID" value="CAF2227502.1"/>
    <property type="molecule type" value="Genomic_DNA"/>
</dbReference>
<gene>
    <name evidence="2" type="ORF">DARMORV10_A08P09680.1</name>
</gene>